<dbReference type="PRINTS" id="PR00111">
    <property type="entry name" value="ABHYDROLASE"/>
</dbReference>
<gene>
    <name evidence="2" type="primary">bioH</name>
    <name evidence="2" type="ORF">GCM10007923_38750</name>
</gene>
<keyword evidence="2" id="KW-0378">Hydrolase</keyword>
<evidence type="ECO:0000313" key="3">
    <source>
        <dbReference type="Proteomes" id="UP001156702"/>
    </source>
</evidence>
<dbReference type="Gene3D" id="3.40.50.1820">
    <property type="entry name" value="alpha/beta hydrolase"/>
    <property type="match status" value="1"/>
</dbReference>
<dbReference type="InterPro" id="IPR000073">
    <property type="entry name" value="AB_hydrolase_1"/>
</dbReference>
<evidence type="ECO:0000313" key="2">
    <source>
        <dbReference type="EMBL" id="GLR52661.1"/>
    </source>
</evidence>
<protein>
    <submittedName>
        <fullName evidence="2">Hydrolase</fullName>
    </submittedName>
</protein>
<dbReference type="Proteomes" id="UP001156702">
    <property type="component" value="Unassembled WGS sequence"/>
</dbReference>
<organism evidence="2 3">
    <name type="scientific">Shinella yambaruensis</name>
    <dbReference type="NCBI Taxonomy" id="415996"/>
    <lineage>
        <taxon>Bacteria</taxon>
        <taxon>Pseudomonadati</taxon>
        <taxon>Pseudomonadota</taxon>
        <taxon>Alphaproteobacteria</taxon>
        <taxon>Hyphomicrobiales</taxon>
        <taxon>Rhizobiaceae</taxon>
        <taxon>Shinella</taxon>
    </lineage>
</organism>
<dbReference type="SUPFAM" id="SSF53474">
    <property type="entry name" value="alpha/beta-Hydrolases"/>
    <property type="match status" value="1"/>
</dbReference>
<sequence>MPTLLASDGCRVTYDVSGKGQALLLIPGLGGAASFWNDIVPLLVDRYKVISFDHRGTGRSDRPLGKYSVSRIAQDAVEILRAENVDTAHIVGHSTGGLVAQFIALDAPALVRSLVISGSWEKPDARFVAMFEARLAVLRAAGPIEYQKLTHAIGFPSSFLEANTALLDRAIENAADALSPPEVAAARIEMLLADERSGDLQRIAARTLIIGATDDALIPFAHSQTLAAMIPGARLAVIDGAHFFPRVHPERYAKTVREFLEETDEQ</sequence>
<dbReference type="PANTHER" id="PTHR43433:SF5">
    <property type="entry name" value="AB HYDROLASE-1 DOMAIN-CONTAINING PROTEIN"/>
    <property type="match status" value="1"/>
</dbReference>
<reference evidence="3" key="1">
    <citation type="journal article" date="2019" name="Int. J. Syst. Evol. Microbiol.">
        <title>The Global Catalogue of Microorganisms (GCM) 10K type strain sequencing project: providing services to taxonomists for standard genome sequencing and annotation.</title>
        <authorList>
            <consortium name="The Broad Institute Genomics Platform"/>
            <consortium name="The Broad Institute Genome Sequencing Center for Infectious Disease"/>
            <person name="Wu L."/>
            <person name="Ma J."/>
        </authorList>
    </citation>
    <scope>NUCLEOTIDE SEQUENCE [LARGE SCALE GENOMIC DNA]</scope>
    <source>
        <strain evidence="3">NBRC 102122</strain>
    </source>
</reference>
<feature type="domain" description="AB hydrolase-1" evidence="1">
    <location>
        <begin position="22"/>
        <end position="244"/>
    </location>
</feature>
<dbReference type="EMBL" id="BSOP01000030">
    <property type="protein sequence ID" value="GLR52661.1"/>
    <property type="molecule type" value="Genomic_DNA"/>
</dbReference>
<dbReference type="InterPro" id="IPR029058">
    <property type="entry name" value="AB_hydrolase_fold"/>
</dbReference>
<dbReference type="GO" id="GO:0016787">
    <property type="term" value="F:hydrolase activity"/>
    <property type="evidence" value="ECO:0007669"/>
    <property type="project" value="UniProtKB-KW"/>
</dbReference>
<proteinExistence type="predicted"/>
<accession>A0ABQ5ZNP7</accession>
<dbReference type="Pfam" id="PF00561">
    <property type="entry name" value="Abhydrolase_1"/>
    <property type="match status" value="1"/>
</dbReference>
<name>A0ABQ5ZNP7_9HYPH</name>
<keyword evidence="3" id="KW-1185">Reference proteome</keyword>
<dbReference type="InterPro" id="IPR050471">
    <property type="entry name" value="AB_hydrolase"/>
</dbReference>
<comment type="caution">
    <text evidence="2">The sequence shown here is derived from an EMBL/GenBank/DDBJ whole genome shotgun (WGS) entry which is preliminary data.</text>
</comment>
<evidence type="ECO:0000259" key="1">
    <source>
        <dbReference type="Pfam" id="PF00561"/>
    </source>
</evidence>
<dbReference type="PANTHER" id="PTHR43433">
    <property type="entry name" value="HYDROLASE, ALPHA/BETA FOLD FAMILY PROTEIN"/>
    <property type="match status" value="1"/>
</dbReference>